<sequence length="89" mass="10281">MAYRTCLPKDIIVFVMFCPLRYRLTLRSLSKRMALRGIEVSHEAIRDWEAKLLPIMGEALRKRQLVRRRDLPEGAWPLGLPLPGHRSGG</sequence>
<dbReference type="Proteomes" id="UP000500767">
    <property type="component" value="Plasmid unnamed2"/>
</dbReference>
<protein>
    <recommendedName>
        <fullName evidence="3">Transposase</fullName>
    </recommendedName>
</protein>
<dbReference type="AlphaFoldDB" id="A0A6M8HY07"/>
<organism evidence="1 2">
    <name type="scientific">Lichenicola cladoniae</name>
    <dbReference type="NCBI Taxonomy" id="1484109"/>
    <lineage>
        <taxon>Bacteria</taxon>
        <taxon>Pseudomonadati</taxon>
        <taxon>Pseudomonadota</taxon>
        <taxon>Alphaproteobacteria</taxon>
        <taxon>Acetobacterales</taxon>
        <taxon>Acetobacteraceae</taxon>
        <taxon>Lichenicola</taxon>
    </lineage>
</organism>
<accession>A0A6M8HY07</accession>
<proteinExistence type="predicted"/>
<dbReference type="RefSeq" id="WP_171837118.1">
    <property type="nucleotide sequence ID" value="NZ_CP053710.1"/>
</dbReference>
<evidence type="ECO:0000313" key="2">
    <source>
        <dbReference type="Proteomes" id="UP000500767"/>
    </source>
</evidence>
<gene>
    <name evidence="1" type="ORF">HN018_25125</name>
</gene>
<reference evidence="1 2" key="1">
    <citation type="journal article" date="2014" name="World J. Microbiol. Biotechnol.">
        <title>Biodiversity and physiological characteristics of Antarctic and Arctic lichens-associated bacteria.</title>
        <authorList>
            <person name="Lee Y.M."/>
            <person name="Kim E.H."/>
            <person name="Lee H.K."/>
            <person name="Hong S.G."/>
        </authorList>
    </citation>
    <scope>NUCLEOTIDE SEQUENCE [LARGE SCALE GENOMIC DNA]</scope>
    <source>
        <strain evidence="1 2">PAMC 26569</strain>
        <plasmid evidence="1">unnamed2</plasmid>
    </source>
</reference>
<keyword evidence="1" id="KW-0614">Plasmid</keyword>
<keyword evidence="2" id="KW-1185">Reference proteome</keyword>
<dbReference type="KEGG" id="lck:HN018_25125"/>
<dbReference type="EMBL" id="CP053710">
    <property type="protein sequence ID" value="QKE93292.1"/>
    <property type="molecule type" value="Genomic_DNA"/>
</dbReference>
<evidence type="ECO:0000313" key="1">
    <source>
        <dbReference type="EMBL" id="QKE93292.1"/>
    </source>
</evidence>
<evidence type="ECO:0008006" key="3">
    <source>
        <dbReference type="Google" id="ProtNLM"/>
    </source>
</evidence>
<name>A0A6M8HY07_9PROT</name>
<geneLocation type="plasmid" evidence="1 2">
    <name>unnamed2</name>
</geneLocation>